<dbReference type="SMART" id="SM00822">
    <property type="entry name" value="PKS_KR"/>
    <property type="match status" value="1"/>
</dbReference>
<accession>A0A7C3ZV83</accession>
<dbReference type="InterPro" id="IPR057326">
    <property type="entry name" value="KR_dom"/>
</dbReference>
<feature type="domain" description="Ketoreductase" evidence="2">
    <location>
        <begin position="2"/>
        <end position="178"/>
    </location>
</feature>
<protein>
    <submittedName>
        <fullName evidence="3">SDR family oxidoreductase</fullName>
    </submittedName>
</protein>
<sequence length="218" mass="23034">MATYLVTGANRGIGLELCRHLQARGETVIAVCRQNSPKLDSLGIQVVMGIDVSSDAAVASLANNLQGITIDVLINNAGILAAESLENLNFEGIRRQFEINSLGPLRVTAALLPQMPPGGKIAIITSRMGSIGDNSSGGYYGYRMSKVAANMVGMSLARDLKPRQIAVAILHPGLVNTSMTNTGIPPAEAASGLIARIDELNLENTGTFWHANGEILPW</sequence>
<dbReference type="PRINTS" id="PR00080">
    <property type="entry name" value="SDRFAMILY"/>
</dbReference>
<proteinExistence type="inferred from homology"/>
<comment type="caution">
    <text evidence="3">The sequence shown here is derived from an EMBL/GenBank/DDBJ whole genome shotgun (WGS) entry which is preliminary data.</text>
</comment>
<evidence type="ECO:0000256" key="1">
    <source>
        <dbReference type="RuleBase" id="RU000363"/>
    </source>
</evidence>
<name>A0A7C3ZV83_9CYAN</name>
<evidence type="ECO:0000313" key="3">
    <source>
        <dbReference type="EMBL" id="HGG00669.1"/>
    </source>
</evidence>
<gene>
    <name evidence="3" type="ORF">ENR15_08475</name>
</gene>
<organism evidence="3">
    <name type="scientific">Planktothricoides sp. SpSt-374</name>
    <dbReference type="NCBI Taxonomy" id="2282167"/>
    <lineage>
        <taxon>Bacteria</taxon>
        <taxon>Bacillati</taxon>
        <taxon>Cyanobacteriota</taxon>
        <taxon>Cyanophyceae</taxon>
        <taxon>Oscillatoriophycideae</taxon>
        <taxon>Oscillatoriales</taxon>
        <taxon>Oscillatoriaceae</taxon>
        <taxon>Planktothricoides</taxon>
    </lineage>
</organism>
<evidence type="ECO:0000259" key="2">
    <source>
        <dbReference type="SMART" id="SM00822"/>
    </source>
</evidence>
<dbReference type="PANTHER" id="PTHR45458:SF1">
    <property type="entry name" value="SHORT CHAIN DEHYDROGENASE"/>
    <property type="match status" value="1"/>
</dbReference>
<dbReference type="EMBL" id="DSPX01000083">
    <property type="protein sequence ID" value="HGG00669.1"/>
    <property type="molecule type" value="Genomic_DNA"/>
</dbReference>
<comment type="similarity">
    <text evidence="1">Belongs to the short-chain dehydrogenases/reductases (SDR) family.</text>
</comment>
<dbReference type="InterPro" id="IPR036291">
    <property type="entry name" value="NAD(P)-bd_dom_sf"/>
</dbReference>
<dbReference type="SUPFAM" id="SSF51735">
    <property type="entry name" value="NAD(P)-binding Rossmann-fold domains"/>
    <property type="match status" value="1"/>
</dbReference>
<dbReference type="GO" id="GO:0016616">
    <property type="term" value="F:oxidoreductase activity, acting on the CH-OH group of donors, NAD or NADP as acceptor"/>
    <property type="evidence" value="ECO:0007669"/>
    <property type="project" value="TreeGrafter"/>
</dbReference>
<dbReference type="AlphaFoldDB" id="A0A7C3ZV83"/>
<dbReference type="InterPro" id="IPR002347">
    <property type="entry name" value="SDR_fam"/>
</dbReference>
<dbReference type="PRINTS" id="PR00081">
    <property type="entry name" value="GDHRDH"/>
</dbReference>
<dbReference type="CDD" id="cd05325">
    <property type="entry name" value="carb_red_sniffer_like_SDR_c"/>
    <property type="match status" value="1"/>
</dbReference>
<dbReference type="InterPro" id="IPR052184">
    <property type="entry name" value="SDR_enzymes"/>
</dbReference>
<dbReference type="Pfam" id="PF00106">
    <property type="entry name" value="adh_short"/>
    <property type="match status" value="1"/>
</dbReference>
<dbReference type="Gene3D" id="3.40.50.720">
    <property type="entry name" value="NAD(P)-binding Rossmann-like Domain"/>
    <property type="match status" value="1"/>
</dbReference>
<reference evidence="3" key="1">
    <citation type="journal article" date="2020" name="mSystems">
        <title>Genome- and Community-Level Interaction Insights into Carbon Utilization and Element Cycling Functions of Hydrothermarchaeota in Hydrothermal Sediment.</title>
        <authorList>
            <person name="Zhou Z."/>
            <person name="Liu Y."/>
            <person name="Xu W."/>
            <person name="Pan J."/>
            <person name="Luo Z.H."/>
            <person name="Li M."/>
        </authorList>
    </citation>
    <scope>NUCLEOTIDE SEQUENCE [LARGE SCALE GENOMIC DNA]</scope>
    <source>
        <strain evidence="3">SpSt-374</strain>
    </source>
</reference>
<dbReference type="PANTHER" id="PTHR45458">
    <property type="entry name" value="SHORT-CHAIN DEHYDROGENASE/REDUCTASE SDR"/>
    <property type="match status" value="1"/>
</dbReference>